<dbReference type="PANTHER" id="PTHR35369">
    <property type="entry name" value="BLR3025 PROTEIN-RELATED"/>
    <property type="match status" value="1"/>
</dbReference>
<reference evidence="3 4" key="1">
    <citation type="submission" date="2014-01" db="EMBL/GenBank/DDBJ databases">
        <title>Sulfitobacter donghicola JCM 14565 Genome Sequencing.</title>
        <authorList>
            <person name="Lai Q."/>
            <person name="Hong Z."/>
        </authorList>
    </citation>
    <scope>NUCLEOTIDE SEQUENCE [LARGE SCALE GENOMIC DNA]</scope>
    <source>
        <strain evidence="3 4">JCM 14565</strain>
    </source>
</reference>
<dbReference type="InterPro" id="IPR001126">
    <property type="entry name" value="UmuC"/>
</dbReference>
<dbReference type="Proteomes" id="UP000027734">
    <property type="component" value="Unassembled WGS sequence"/>
</dbReference>
<evidence type="ECO:0000313" key="4">
    <source>
        <dbReference type="Proteomes" id="UP000027734"/>
    </source>
</evidence>
<keyword evidence="1" id="KW-0227">DNA damage</keyword>
<sequence length="476" mass="52474">MPVVLSLQGSHGPVIHAVNAAGAARGILIGARVVDVQAIHRDLHVEQADPDGDRALLDRLAMWARRWCPWTVAEDDGIVMDVRGAAHLFGGEAQMLRDMHTRFAMQGLRARLALAPTRGAAQMLARFGAQGVICGVQDVTAHLAPLSVAALRVPNGTVRLLDRLGLKTIGALEAVPRAGLMRRFSTVAEDHNPLVLLDRALGRSADPLNAPPDLQVWRAQARLAEPVIDPVPWLDGLAEDLAAQLAAAELGARRLRLTIYRVDGEWRFRDVSTASASRDPAHFVRLVAGKLEGIDPGFGFDLLTLEALRAEPLSLHQDRLDGARDASADVAALLDRMTAKLGPSKVTWAAWVESHKPERVEAQVSVLAGERDAVVEVLRERPLRLFDPPEEIAVLYAVPEGPPARFRWRRVAFLMARFEGPERIAPEWWRDRAGTRLRDYYKVEVTDGRRFWLFRDGVVGDARGGDPRWFMHGTFG</sequence>
<dbReference type="eggNOG" id="COG0389">
    <property type="taxonomic scope" value="Bacteria"/>
</dbReference>
<feature type="domain" description="UmuC" evidence="2">
    <location>
        <begin position="2"/>
        <end position="125"/>
    </location>
</feature>
<evidence type="ECO:0000256" key="1">
    <source>
        <dbReference type="ARBA" id="ARBA00022763"/>
    </source>
</evidence>
<dbReference type="SUPFAM" id="SSF56672">
    <property type="entry name" value="DNA/RNA polymerases"/>
    <property type="match status" value="1"/>
</dbReference>
<evidence type="ECO:0000259" key="2">
    <source>
        <dbReference type="Pfam" id="PF00817"/>
    </source>
</evidence>
<evidence type="ECO:0000313" key="3">
    <source>
        <dbReference type="EMBL" id="KEJ90891.1"/>
    </source>
</evidence>
<dbReference type="AlphaFoldDB" id="A0A073IN21"/>
<comment type="caution">
    <text evidence="3">The sequence shown here is derived from an EMBL/GenBank/DDBJ whole genome shotgun (WGS) entry which is preliminary data.</text>
</comment>
<dbReference type="Pfam" id="PF00817">
    <property type="entry name" value="IMS"/>
    <property type="match status" value="1"/>
</dbReference>
<dbReference type="STRING" id="1300350.Z948_1899"/>
<proteinExistence type="predicted"/>
<protein>
    <submittedName>
        <fullName evidence="3">Protein ImuB</fullName>
    </submittedName>
</protein>
<dbReference type="InterPro" id="IPR043502">
    <property type="entry name" value="DNA/RNA_pol_sf"/>
</dbReference>
<dbReference type="InterPro" id="IPR050356">
    <property type="entry name" value="SulA_CellDiv_inhibitor"/>
</dbReference>
<organism evidence="3 4">
    <name type="scientific">Sulfitobacter donghicola DSW-25 = KCTC 12864 = JCM 14565</name>
    <dbReference type="NCBI Taxonomy" id="1300350"/>
    <lineage>
        <taxon>Bacteria</taxon>
        <taxon>Pseudomonadati</taxon>
        <taxon>Pseudomonadota</taxon>
        <taxon>Alphaproteobacteria</taxon>
        <taxon>Rhodobacterales</taxon>
        <taxon>Roseobacteraceae</taxon>
        <taxon>Sulfitobacter</taxon>
    </lineage>
</organism>
<dbReference type="GO" id="GO:0006281">
    <property type="term" value="P:DNA repair"/>
    <property type="evidence" value="ECO:0007669"/>
    <property type="project" value="InterPro"/>
</dbReference>
<dbReference type="EMBL" id="JAMC01000001">
    <property type="protein sequence ID" value="KEJ90891.1"/>
    <property type="molecule type" value="Genomic_DNA"/>
</dbReference>
<name>A0A073IN21_9RHOB</name>
<dbReference type="PANTHER" id="PTHR35369:SF2">
    <property type="entry name" value="BLR3025 PROTEIN"/>
    <property type="match status" value="1"/>
</dbReference>
<dbReference type="CDD" id="cd03468">
    <property type="entry name" value="PolY_like"/>
    <property type="match status" value="1"/>
</dbReference>
<accession>A0A073IN21</accession>
<keyword evidence="4" id="KW-1185">Reference proteome</keyword>
<gene>
    <name evidence="3" type="ORF">DSW25_03045</name>
</gene>